<evidence type="ECO:0000313" key="6">
    <source>
        <dbReference type="WBParaSite" id="HPBE_0000437501-mRNA-1"/>
    </source>
</evidence>
<dbReference type="InterPro" id="IPR011009">
    <property type="entry name" value="Kinase-like_dom_sf"/>
</dbReference>
<evidence type="ECO:0000256" key="1">
    <source>
        <dbReference type="ARBA" id="ARBA00012513"/>
    </source>
</evidence>
<gene>
    <name evidence="4" type="ORF">HPBE_LOCUS4376</name>
</gene>
<feature type="compositionally biased region" description="Basic and acidic residues" evidence="2">
    <location>
        <begin position="365"/>
        <end position="379"/>
    </location>
</feature>
<feature type="compositionally biased region" description="Basic and acidic residues" evidence="2">
    <location>
        <begin position="400"/>
        <end position="413"/>
    </location>
</feature>
<evidence type="ECO:0000313" key="4">
    <source>
        <dbReference type="EMBL" id="VDO61017.1"/>
    </source>
</evidence>
<dbReference type="Gene3D" id="1.10.510.10">
    <property type="entry name" value="Transferase(Phosphotransferase) domain 1"/>
    <property type="match status" value="1"/>
</dbReference>
<dbReference type="AlphaFoldDB" id="A0A3P7XMU8"/>
<dbReference type="SMART" id="SM00220">
    <property type="entry name" value="S_TKc"/>
    <property type="match status" value="1"/>
</dbReference>
<dbReference type="PROSITE" id="PS50011">
    <property type="entry name" value="PROTEIN_KINASE_DOM"/>
    <property type="match status" value="1"/>
</dbReference>
<dbReference type="Proteomes" id="UP000050761">
    <property type="component" value="Unassembled WGS sequence"/>
</dbReference>
<dbReference type="GO" id="GO:0005524">
    <property type="term" value="F:ATP binding"/>
    <property type="evidence" value="ECO:0007669"/>
    <property type="project" value="InterPro"/>
</dbReference>
<feature type="compositionally biased region" description="Low complexity" evidence="2">
    <location>
        <begin position="442"/>
        <end position="467"/>
    </location>
</feature>
<dbReference type="SUPFAM" id="SSF56112">
    <property type="entry name" value="Protein kinase-like (PK-like)"/>
    <property type="match status" value="1"/>
</dbReference>
<accession>A0A3P7XMU8</accession>
<dbReference type="EC" id="2.7.11.1" evidence="1"/>
<organism evidence="4">
    <name type="scientific">Heligmosomoides polygyrus</name>
    <name type="common">Parasitic roundworm</name>
    <dbReference type="NCBI Taxonomy" id="6339"/>
    <lineage>
        <taxon>Eukaryota</taxon>
        <taxon>Metazoa</taxon>
        <taxon>Ecdysozoa</taxon>
        <taxon>Nematoda</taxon>
        <taxon>Chromadorea</taxon>
        <taxon>Rhabditida</taxon>
        <taxon>Rhabditina</taxon>
        <taxon>Rhabditomorpha</taxon>
        <taxon>Strongyloidea</taxon>
        <taxon>Heligmosomidae</taxon>
        <taxon>Heligmosomoides</taxon>
    </lineage>
</organism>
<dbReference type="PANTHER" id="PTHR11909">
    <property type="entry name" value="CASEIN KINASE-RELATED"/>
    <property type="match status" value="1"/>
</dbReference>
<evidence type="ECO:0000256" key="2">
    <source>
        <dbReference type="SAM" id="MobiDB-lite"/>
    </source>
</evidence>
<proteinExistence type="predicted"/>
<protein>
    <recommendedName>
        <fullName evidence="1">non-specific serine/threonine protein kinase</fullName>
        <ecNumber evidence="1">2.7.11.1</ecNumber>
    </recommendedName>
</protein>
<dbReference type="WBParaSite" id="HPBE_0000437501-mRNA-1">
    <property type="protein sequence ID" value="HPBE_0000437501-mRNA-1"/>
    <property type="gene ID" value="HPBE_0000437501"/>
</dbReference>
<reference evidence="4 5" key="1">
    <citation type="submission" date="2018-11" db="EMBL/GenBank/DDBJ databases">
        <authorList>
            <consortium name="Pathogen Informatics"/>
        </authorList>
    </citation>
    <scope>NUCLEOTIDE SEQUENCE [LARGE SCALE GENOMIC DNA]</scope>
</reference>
<sequence>MEGRINLERDEAALMDMFMRGKTDLQTGDLIITDDNLDEEDRRFNRYEVQLKYNEGRYTALYLISKQICANNEATEKNVLLAMKTSIRPYSANITLRMKRELRILLELKKKNCPYCPIVLDSGRVGDLPFIVMNLLDRNLEKLREQTAVFKPATAYYLAHEALSAIAFLHGLKYVHRDIKLTNICIGAGAMMTHVYLIDYGDTVKQGKKIRYGTPDGYTLPYWSLDAHRRAPARERGDIESWFYVLVDLLAPGALPWNKMVNEKQMESEKAQFWEGKRAMPDSPYVFALFDLIRRMGNSFDHQLARRMTREAIDHHVKGPLVLEWAPGNRVNLGPLSGRRVVGTSLKNASSKKVAKTLTSLDSTKKTYADDDSPRRAEPRTAYGTVDRSRDMGEASVEADGPRRRTVTDDKPRPIKQTVSVEATAIGEGAAPRPQKVPPKRPQQGKQVVKPKQQPRQQQRRPQQQQQQRRRTQQARDNSRNRRRN</sequence>
<dbReference type="OrthoDB" id="2687620at2759"/>
<evidence type="ECO:0000259" key="3">
    <source>
        <dbReference type="PROSITE" id="PS50011"/>
    </source>
</evidence>
<keyword evidence="5" id="KW-1185">Reference proteome</keyword>
<dbReference type="InterPro" id="IPR008271">
    <property type="entry name" value="Ser/Thr_kinase_AS"/>
</dbReference>
<dbReference type="InterPro" id="IPR000719">
    <property type="entry name" value="Prot_kinase_dom"/>
</dbReference>
<evidence type="ECO:0000313" key="5">
    <source>
        <dbReference type="Proteomes" id="UP000050761"/>
    </source>
</evidence>
<name>A0A3P7XMU8_HELPZ</name>
<dbReference type="InterPro" id="IPR050235">
    <property type="entry name" value="CK1_Ser-Thr_kinase"/>
</dbReference>
<dbReference type="PROSITE" id="PS00108">
    <property type="entry name" value="PROTEIN_KINASE_ST"/>
    <property type="match status" value="1"/>
</dbReference>
<dbReference type="GO" id="GO:0004674">
    <property type="term" value="F:protein serine/threonine kinase activity"/>
    <property type="evidence" value="ECO:0007669"/>
    <property type="project" value="UniProtKB-EC"/>
</dbReference>
<dbReference type="EMBL" id="UZAH01025306">
    <property type="protein sequence ID" value="VDO61017.1"/>
    <property type="molecule type" value="Genomic_DNA"/>
</dbReference>
<reference evidence="6" key="2">
    <citation type="submission" date="2019-09" db="UniProtKB">
        <authorList>
            <consortium name="WormBaseParasite"/>
        </authorList>
    </citation>
    <scope>IDENTIFICATION</scope>
</reference>
<feature type="region of interest" description="Disordered" evidence="2">
    <location>
        <begin position="365"/>
        <end position="485"/>
    </location>
</feature>
<feature type="domain" description="Protein kinase" evidence="3">
    <location>
        <begin position="47"/>
        <end position="318"/>
    </location>
</feature>
<dbReference type="Pfam" id="PF00069">
    <property type="entry name" value="Pkinase"/>
    <property type="match status" value="1"/>
</dbReference>